<evidence type="ECO:0000313" key="4">
    <source>
        <dbReference type="EMBL" id="TKC09900.1"/>
    </source>
</evidence>
<feature type="modified residue" description="4-aspartylphosphate" evidence="2">
    <location>
        <position position="65"/>
    </location>
</feature>
<keyword evidence="1 2" id="KW-0597">Phosphoprotein</keyword>
<dbReference type="PANTHER" id="PTHR44591">
    <property type="entry name" value="STRESS RESPONSE REGULATOR PROTEIN 1"/>
    <property type="match status" value="1"/>
</dbReference>
<comment type="caution">
    <text evidence="4">The sequence shown here is derived from an EMBL/GenBank/DDBJ whole genome shotgun (WGS) entry which is preliminary data.</text>
</comment>
<evidence type="ECO:0000256" key="1">
    <source>
        <dbReference type="ARBA" id="ARBA00022553"/>
    </source>
</evidence>
<dbReference type="SMART" id="SM00448">
    <property type="entry name" value="REC"/>
    <property type="match status" value="1"/>
</dbReference>
<dbReference type="PANTHER" id="PTHR44591:SF3">
    <property type="entry name" value="RESPONSE REGULATORY DOMAIN-CONTAINING PROTEIN"/>
    <property type="match status" value="1"/>
</dbReference>
<dbReference type="EMBL" id="SWBR01000002">
    <property type="protein sequence ID" value="TKC09900.1"/>
    <property type="molecule type" value="Genomic_DNA"/>
</dbReference>
<dbReference type="AlphaFoldDB" id="A0A4U1CS99"/>
<accession>A0A4U1CS99</accession>
<dbReference type="InterPro" id="IPR011006">
    <property type="entry name" value="CheY-like_superfamily"/>
</dbReference>
<gene>
    <name evidence="4" type="ORF">FA048_06715</name>
</gene>
<dbReference type="Proteomes" id="UP000309488">
    <property type="component" value="Unassembled WGS sequence"/>
</dbReference>
<dbReference type="Gene3D" id="3.40.50.2300">
    <property type="match status" value="1"/>
</dbReference>
<dbReference type="PROSITE" id="PS50110">
    <property type="entry name" value="RESPONSE_REGULATORY"/>
    <property type="match status" value="1"/>
</dbReference>
<feature type="domain" description="Response regulatory" evidence="3">
    <location>
        <begin position="16"/>
        <end position="130"/>
    </location>
</feature>
<organism evidence="4 5">
    <name type="scientific">Pedobacter polaris</name>
    <dbReference type="NCBI Taxonomy" id="2571273"/>
    <lineage>
        <taxon>Bacteria</taxon>
        <taxon>Pseudomonadati</taxon>
        <taxon>Bacteroidota</taxon>
        <taxon>Sphingobacteriia</taxon>
        <taxon>Sphingobacteriales</taxon>
        <taxon>Sphingobacteriaceae</taxon>
        <taxon>Pedobacter</taxon>
    </lineage>
</organism>
<keyword evidence="5" id="KW-1185">Reference proteome</keyword>
<evidence type="ECO:0000256" key="2">
    <source>
        <dbReference type="PROSITE-ProRule" id="PRU00169"/>
    </source>
</evidence>
<dbReference type="InterPro" id="IPR050595">
    <property type="entry name" value="Bact_response_regulator"/>
</dbReference>
<sequence length="131" mass="14634">MFPVCQTEKNMNDKKMVYVVEDDGDISEMIVLLLSNADLEVSASATLSDFRELLDSQLPDLIVMDVMLPDGNGMDECRELKESSSLKHIPLLLMSAHAQSHLVISECPADGFIAKPFDIYDFIDRVKLQLA</sequence>
<proteinExistence type="predicted"/>
<reference evidence="4 5" key="1">
    <citation type="submission" date="2019-04" db="EMBL/GenBank/DDBJ databases">
        <title>Pedobacter sp. RP-3-22 sp. nov., isolated from Arctic soil.</title>
        <authorList>
            <person name="Dahal R.H."/>
            <person name="Kim D.-U."/>
        </authorList>
    </citation>
    <scope>NUCLEOTIDE SEQUENCE [LARGE SCALE GENOMIC DNA]</scope>
    <source>
        <strain evidence="4 5">RP-3-22</strain>
    </source>
</reference>
<dbReference type="InterPro" id="IPR001789">
    <property type="entry name" value="Sig_transdc_resp-reg_receiver"/>
</dbReference>
<dbReference type="Pfam" id="PF00072">
    <property type="entry name" value="Response_reg"/>
    <property type="match status" value="1"/>
</dbReference>
<dbReference type="OrthoDB" id="5432534at2"/>
<dbReference type="SUPFAM" id="SSF52172">
    <property type="entry name" value="CheY-like"/>
    <property type="match status" value="1"/>
</dbReference>
<evidence type="ECO:0000313" key="5">
    <source>
        <dbReference type="Proteomes" id="UP000309488"/>
    </source>
</evidence>
<protein>
    <submittedName>
        <fullName evidence="4">Response regulator</fullName>
    </submittedName>
</protein>
<dbReference type="GO" id="GO:0000160">
    <property type="term" value="P:phosphorelay signal transduction system"/>
    <property type="evidence" value="ECO:0007669"/>
    <property type="project" value="InterPro"/>
</dbReference>
<evidence type="ECO:0000259" key="3">
    <source>
        <dbReference type="PROSITE" id="PS50110"/>
    </source>
</evidence>
<name>A0A4U1CS99_9SPHI</name>